<comment type="caution">
    <text evidence="2">The sequence shown here is derived from an EMBL/GenBank/DDBJ whole genome shotgun (WGS) entry which is preliminary data.</text>
</comment>
<evidence type="ECO:0000256" key="1">
    <source>
        <dbReference type="SAM" id="MobiDB-lite"/>
    </source>
</evidence>
<sequence length="107" mass="12118">MKCAYLSSRLFHNSNVNIRYQLPHPDPEKYTLSSRNRIYSAVSQPQTFDAGFKYPLFCSIRRNGGARRHRPPSAQASAGSGEEDALTGCDSQRKRLQVTFPTLDLRL</sequence>
<name>A0AA38IW36_9CUCU</name>
<accession>A0AA38IW36</accession>
<keyword evidence="3" id="KW-1185">Reference proteome</keyword>
<dbReference type="AlphaFoldDB" id="A0AA38IW36"/>
<dbReference type="Proteomes" id="UP001168821">
    <property type="component" value="Unassembled WGS sequence"/>
</dbReference>
<evidence type="ECO:0000313" key="3">
    <source>
        <dbReference type="Proteomes" id="UP001168821"/>
    </source>
</evidence>
<organism evidence="2 3">
    <name type="scientific">Zophobas morio</name>
    <dbReference type="NCBI Taxonomy" id="2755281"/>
    <lineage>
        <taxon>Eukaryota</taxon>
        <taxon>Metazoa</taxon>
        <taxon>Ecdysozoa</taxon>
        <taxon>Arthropoda</taxon>
        <taxon>Hexapoda</taxon>
        <taxon>Insecta</taxon>
        <taxon>Pterygota</taxon>
        <taxon>Neoptera</taxon>
        <taxon>Endopterygota</taxon>
        <taxon>Coleoptera</taxon>
        <taxon>Polyphaga</taxon>
        <taxon>Cucujiformia</taxon>
        <taxon>Tenebrionidae</taxon>
        <taxon>Zophobas</taxon>
    </lineage>
</organism>
<dbReference type="EMBL" id="JALNTZ010000002">
    <property type="protein sequence ID" value="KAJ3661107.1"/>
    <property type="molecule type" value="Genomic_DNA"/>
</dbReference>
<evidence type="ECO:0000313" key="2">
    <source>
        <dbReference type="EMBL" id="KAJ3661107.1"/>
    </source>
</evidence>
<gene>
    <name evidence="2" type="ORF">Zmor_005523</name>
</gene>
<proteinExistence type="predicted"/>
<feature type="region of interest" description="Disordered" evidence="1">
    <location>
        <begin position="63"/>
        <end position="90"/>
    </location>
</feature>
<protein>
    <submittedName>
        <fullName evidence="2">Uncharacterized protein</fullName>
    </submittedName>
</protein>
<reference evidence="2" key="1">
    <citation type="journal article" date="2023" name="G3 (Bethesda)">
        <title>Whole genome assemblies of Zophobas morio and Tenebrio molitor.</title>
        <authorList>
            <person name="Kaur S."/>
            <person name="Stinson S.A."/>
            <person name="diCenzo G.C."/>
        </authorList>
    </citation>
    <scope>NUCLEOTIDE SEQUENCE</scope>
    <source>
        <strain evidence="2">QUZm001</strain>
    </source>
</reference>